<dbReference type="Proteomes" id="UP000800039">
    <property type="component" value="Unassembled WGS sequence"/>
</dbReference>
<dbReference type="PANTHER" id="PTHR42085">
    <property type="entry name" value="F-BOX DOMAIN-CONTAINING PROTEIN"/>
    <property type="match status" value="1"/>
</dbReference>
<dbReference type="InterPro" id="IPR038883">
    <property type="entry name" value="AN11006-like"/>
</dbReference>
<sequence length="494" mass="57149">MQPQFRFFTLPRELRDMIYEYYLTTEEGYFYNHETGQLVAANKGRVDLALAYTCTQAAAEMQGLALSLNSIHFSTAYDDALRSRAGRFRDLLVTIECTKSCLVNAIHPCIDDETVSKLARVYPQFLPIVHRLRNVGAVRLFRDYSWGEVPSLCRQFHSATLDLVSDHPDFHEAVSDDVPVGWLHGRLSELLSLDDSPWKIPLDRDISNICRILDQDPQNPPRSHECWKREKYRFSAASVAIQFLGSLPVKSRRQIRRVVLEEDRVSVAWPECHAQGLIPLCQENPLLRVERWVNLWRNVLPAGSSPVRVVAHRGNACYRVEDQMDRLVSADVTGRCIAPWIMEALALGRLGMPPESFTLILDGQPTPDKSAQVFEIVQRDAAWQAAFEKCWYEKTNPPDWFRMRRTQSFIMRGFPEAIHDIVYGHSIVQCNFELGDTWDIHGLVQMGRNWTMDDWERKWRVHEPKDFGTDPPLPDWYSLRLEEALEKKEDDFDD</sequence>
<dbReference type="AlphaFoldDB" id="A0A9P4GKX4"/>
<reference evidence="1" key="1">
    <citation type="submission" date="2020-01" db="EMBL/GenBank/DDBJ databases">
        <authorList>
            <consortium name="DOE Joint Genome Institute"/>
            <person name="Haridas S."/>
            <person name="Albert R."/>
            <person name="Binder M."/>
            <person name="Bloem J."/>
            <person name="Labutti K."/>
            <person name="Salamov A."/>
            <person name="Andreopoulos B."/>
            <person name="Baker S.E."/>
            <person name="Barry K."/>
            <person name="Bills G."/>
            <person name="Bluhm B.H."/>
            <person name="Cannon C."/>
            <person name="Castanera R."/>
            <person name="Culley D.E."/>
            <person name="Daum C."/>
            <person name="Ezra D."/>
            <person name="Gonzalez J.B."/>
            <person name="Henrissat B."/>
            <person name="Kuo A."/>
            <person name="Liang C."/>
            <person name="Lipzen A."/>
            <person name="Lutzoni F."/>
            <person name="Magnuson J."/>
            <person name="Mondo S."/>
            <person name="Nolan M."/>
            <person name="Ohm R."/>
            <person name="Pangilinan J."/>
            <person name="Park H.-J."/>
            <person name="Ramirez L."/>
            <person name="Alfaro M."/>
            <person name="Sun H."/>
            <person name="Tritt A."/>
            <person name="Yoshinaga Y."/>
            <person name="Zwiers L.-H."/>
            <person name="Turgeon B.G."/>
            <person name="Goodwin S.B."/>
            <person name="Spatafora J.W."/>
            <person name="Crous P.W."/>
            <person name="Grigoriev I.V."/>
        </authorList>
    </citation>
    <scope>NUCLEOTIDE SEQUENCE</scope>
    <source>
        <strain evidence="1">CBS 394.84</strain>
    </source>
</reference>
<dbReference type="EMBL" id="ML976615">
    <property type="protein sequence ID" value="KAF1847074.1"/>
    <property type="molecule type" value="Genomic_DNA"/>
</dbReference>
<gene>
    <name evidence="1" type="ORF">K460DRAFT_281411</name>
</gene>
<dbReference type="PANTHER" id="PTHR42085:SF1">
    <property type="entry name" value="F-BOX DOMAIN-CONTAINING PROTEIN"/>
    <property type="match status" value="1"/>
</dbReference>
<dbReference type="RefSeq" id="XP_040789637.1">
    <property type="nucleotide sequence ID" value="XM_040928490.1"/>
</dbReference>
<comment type="caution">
    <text evidence="1">The sequence shown here is derived from an EMBL/GenBank/DDBJ whole genome shotgun (WGS) entry which is preliminary data.</text>
</comment>
<proteinExistence type="predicted"/>
<evidence type="ECO:0000313" key="2">
    <source>
        <dbReference type="Proteomes" id="UP000800039"/>
    </source>
</evidence>
<keyword evidence="2" id="KW-1185">Reference proteome</keyword>
<accession>A0A9P4GKX4</accession>
<protein>
    <submittedName>
        <fullName evidence="1">Uncharacterized protein</fullName>
    </submittedName>
</protein>
<organism evidence="1 2">
    <name type="scientific">Cucurbitaria berberidis CBS 394.84</name>
    <dbReference type="NCBI Taxonomy" id="1168544"/>
    <lineage>
        <taxon>Eukaryota</taxon>
        <taxon>Fungi</taxon>
        <taxon>Dikarya</taxon>
        <taxon>Ascomycota</taxon>
        <taxon>Pezizomycotina</taxon>
        <taxon>Dothideomycetes</taxon>
        <taxon>Pleosporomycetidae</taxon>
        <taxon>Pleosporales</taxon>
        <taxon>Pleosporineae</taxon>
        <taxon>Cucurbitariaceae</taxon>
        <taxon>Cucurbitaria</taxon>
    </lineage>
</organism>
<dbReference type="GeneID" id="63845743"/>
<dbReference type="OrthoDB" id="5062850at2759"/>
<evidence type="ECO:0000313" key="1">
    <source>
        <dbReference type="EMBL" id="KAF1847074.1"/>
    </source>
</evidence>
<name>A0A9P4GKX4_9PLEO</name>